<accession>A0AAD1Y1I2</accession>
<comment type="caution">
    <text evidence="2">The sequence shown here is derived from an EMBL/GenBank/DDBJ whole genome shotgun (WGS) entry which is preliminary data.</text>
</comment>
<dbReference type="EMBL" id="CAMPGE010025279">
    <property type="protein sequence ID" value="CAI2383055.1"/>
    <property type="molecule type" value="Genomic_DNA"/>
</dbReference>
<feature type="transmembrane region" description="Helical" evidence="1">
    <location>
        <begin position="58"/>
        <end position="77"/>
    </location>
</feature>
<proteinExistence type="predicted"/>
<gene>
    <name evidence="2" type="ORF">ECRASSUSDP1_LOCUS24546</name>
</gene>
<organism evidence="2 3">
    <name type="scientific">Euplotes crassus</name>
    <dbReference type="NCBI Taxonomy" id="5936"/>
    <lineage>
        <taxon>Eukaryota</taxon>
        <taxon>Sar</taxon>
        <taxon>Alveolata</taxon>
        <taxon>Ciliophora</taxon>
        <taxon>Intramacronucleata</taxon>
        <taxon>Spirotrichea</taxon>
        <taxon>Hypotrichia</taxon>
        <taxon>Euplotida</taxon>
        <taxon>Euplotidae</taxon>
        <taxon>Moneuplotes</taxon>
    </lineage>
</organism>
<dbReference type="Proteomes" id="UP001295684">
    <property type="component" value="Unassembled WGS sequence"/>
</dbReference>
<reference evidence="2" key="1">
    <citation type="submission" date="2023-07" db="EMBL/GenBank/DDBJ databases">
        <authorList>
            <consortium name="AG Swart"/>
            <person name="Singh M."/>
            <person name="Singh A."/>
            <person name="Seah K."/>
            <person name="Emmerich C."/>
        </authorList>
    </citation>
    <scope>NUCLEOTIDE SEQUENCE</scope>
    <source>
        <strain evidence="2">DP1</strain>
    </source>
</reference>
<evidence type="ECO:0000313" key="3">
    <source>
        <dbReference type="Proteomes" id="UP001295684"/>
    </source>
</evidence>
<sequence length="162" mass="18586">MTSNNLFRSLYRGVFVYGVIQAYKRFNVSRAAKAAFMHIEKEFWKSSNTFISIKPRTRYFGCAIFGSIACYLMKESYFSFFELKNPSHLWHNIAMSSIISTVLGGLTLSFSPKFLILASIFGGIFGVTYTLTFKLLVKRKFGDILKTEKFSDKDFDISQLKP</sequence>
<keyword evidence="3" id="KW-1185">Reference proteome</keyword>
<evidence type="ECO:0000256" key="1">
    <source>
        <dbReference type="SAM" id="Phobius"/>
    </source>
</evidence>
<dbReference type="AlphaFoldDB" id="A0AAD1Y1I2"/>
<feature type="transmembrane region" description="Helical" evidence="1">
    <location>
        <begin position="114"/>
        <end position="137"/>
    </location>
</feature>
<evidence type="ECO:0000313" key="2">
    <source>
        <dbReference type="EMBL" id="CAI2383055.1"/>
    </source>
</evidence>
<keyword evidence="1" id="KW-0812">Transmembrane</keyword>
<keyword evidence="1" id="KW-0472">Membrane</keyword>
<name>A0AAD1Y1I2_EUPCR</name>
<keyword evidence="1" id="KW-1133">Transmembrane helix</keyword>
<protein>
    <submittedName>
        <fullName evidence="2">Uncharacterized protein</fullName>
    </submittedName>
</protein>